<dbReference type="PANTHER" id="PTHR47793:SF1">
    <property type="entry name" value="HISTONE DEACETYLASE COMPLEX SUBUNIT CTI6"/>
    <property type="match status" value="1"/>
</dbReference>
<evidence type="ECO:0000313" key="7">
    <source>
        <dbReference type="EMBL" id="KAG5417741.1"/>
    </source>
</evidence>
<protein>
    <submittedName>
        <fullName evidence="7">BYE1</fullName>
    </submittedName>
</protein>
<dbReference type="GO" id="GO:0061188">
    <property type="term" value="P:negative regulation of rDNA heterochromatin formation"/>
    <property type="evidence" value="ECO:0007669"/>
    <property type="project" value="TreeGrafter"/>
</dbReference>
<keyword evidence="1" id="KW-0479">Metal-binding</keyword>
<evidence type="ECO:0000256" key="5">
    <source>
        <dbReference type="SAM" id="MobiDB-lite"/>
    </source>
</evidence>
<keyword evidence="3" id="KW-0862">Zinc</keyword>
<evidence type="ECO:0000256" key="4">
    <source>
        <dbReference type="PROSITE-ProRule" id="PRU00146"/>
    </source>
</evidence>
<feature type="region of interest" description="Disordered" evidence="5">
    <location>
        <begin position="1"/>
        <end position="91"/>
    </location>
</feature>
<dbReference type="GO" id="GO:0006351">
    <property type="term" value="P:DNA-templated transcription"/>
    <property type="evidence" value="ECO:0007669"/>
    <property type="project" value="InterPro"/>
</dbReference>
<keyword evidence="2 4" id="KW-0863">Zinc-finger</keyword>
<dbReference type="InterPro" id="IPR013083">
    <property type="entry name" value="Znf_RING/FYVE/PHD"/>
</dbReference>
<organism evidence="7 8">
    <name type="scientific">Candida metapsilosis</name>
    <dbReference type="NCBI Taxonomy" id="273372"/>
    <lineage>
        <taxon>Eukaryota</taxon>
        <taxon>Fungi</taxon>
        <taxon>Dikarya</taxon>
        <taxon>Ascomycota</taxon>
        <taxon>Saccharomycotina</taxon>
        <taxon>Pichiomycetes</taxon>
        <taxon>Debaryomycetaceae</taxon>
        <taxon>Candida/Lodderomyces clade</taxon>
        <taxon>Candida</taxon>
    </lineage>
</organism>
<dbReference type="GO" id="GO:0061186">
    <property type="term" value="P:negative regulation of silent mating-type cassette heterochromatin formation"/>
    <property type="evidence" value="ECO:0007669"/>
    <property type="project" value="TreeGrafter"/>
</dbReference>
<dbReference type="PANTHER" id="PTHR47793">
    <property type="entry name" value="HISTONE DEACETYLASE COMPLEX SUBUNIT CTI6"/>
    <property type="match status" value="1"/>
</dbReference>
<evidence type="ECO:0000313" key="8">
    <source>
        <dbReference type="Proteomes" id="UP000669133"/>
    </source>
</evidence>
<feature type="region of interest" description="Disordered" evidence="5">
    <location>
        <begin position="408"/>
        <end position="485"/>
    </location>
</feature>
<dbReference type="Pfam" id="PF07744">
    <property type="entry name" value="SPOC"/>
    <property type="match status" value="1"/>
</dbReference>
<feature type="compositionally biased region" description="Polar residues" evidence="5">
    <location>
        <begin position="698"/>
        <end position="707"/>
    </location>
</feature>
<evidence type="ECO:0000256" key="2">
    <source>
        <dbReference type="ARBA" id="ARBA00022771"/>
    </source>
</evidence>
<dbReference type="SMART" id="SM00249">
    <property type="entry name" value="PHD"/>
    <property type="match status" value="1"/>
</dbReference>
<feature type="compositionally biased region" description="Basic and acidic residues" evidence="5">
    <location>
        <begin position="424"/>
        <end position="433"/>
    </location>
</feature>
<dbReference type="GO" id="GO:0070210">
    <property type="term" value="C:Rpd3L-Expanded complex"/>
    <property type="evidence" value="ECO:0007669"/>
    <property type="project" value="TreeGrafter"/>
</dbReference>
<dbReference type="InterPro" id="IPR012921">
    <property type="entry name" value="SPOC_C"/>
</dbReference>
<feature type="domain" description="PHD-type" evidence="6">
    <location>
        <begin position="79"/>
        <end position="136"/>
    </location>
</feature>
<feature type="compositionally biased region" description="Acidic residues" evidence="5">
    <location>
        <begin position="413"/>
        <end position="423"/>
    </location>
</feature>
<name>A0A8H8DBH6_9ASCO</name>
<dbReference type="Gene3D" id="3.30.40.10">
    <property type="entry name" value="Zinc/RING finger domain, C3HC4 (zinc finger)"/>
    <property type="match status" value="1"/>
</dbReference>
<dbReference type="OrthoDB" id="79252at2759"/>
<reference evidence="7 8" key="1">
    <citation type="submission" date="2020-12" db="EMBL/GenBank/DDBJ databases">
        <title>Effect of drift, selection, and recombination on the evolution of hybrid genomes in Candida yeast pathogens.</title>
        <authorList>
            <person name="Mixao V."/>
            <person name="Ksiezopolska E."/>
            <person name="Saus E."/>
            <person name="Boekhout T."/>
            <person name="Gacser A."/>
            <person name="Gabaldon T."/>
        </authorList>
    </citation>
    <scope>NUCLEOTIDE SEQUENCE [LARGE SCALE GENOMIC DNA]</scope>
    <source>
        <strain evidence="7 8">BP57</strain>
    </source>
</reference>
<feature type="compositionally biased region" description="Low complexity" evidence="5">
    <location>
        <begin position="42"/>
        <end position="53"/>
    </location>
</feature>
<evidence type="ECO:0000259" key="6">
    <source>
        <dbReference type="PROSITE" id="PS50016"/>
    </source>
</evidence>
<proteinExistence type="predicted"/>
<dbReference type="RefSeq" id="XP_067546857.1">
    <property type="nucleotide sequence ID" value="XM_067694547.1"/>
</dbReference>
<dbReference type="PROSITE" id="PS50016">
    <property type="entry name" value="ZF_PHD_2"/>
    <property type="match status" value="1"/>
</dbReference>
<dbReference type="Pfam" id="PF20826">
    <property type="entry name" value="PHD_5"/>
    <property type="match status" value="1"/>
</dbReference>
<keyword evidence="8" id="KW-1185">Reference proteome</keyword>
<evidence type="ECO:0000256" key="1">
    <source>
        <dbReference type="ARBA" id="ARBA00022723"/>
    </source>
</evidence>
<comment type="caution">
    <text evidence="7">The sequence shown here is derived from an EMBL/GenBank/DDBJ whole genome shotgun (WGS) entry which is preliminary data.</text>
</comment>
<dbReference type="Proteomes" id="UP000669133">
    <property type="component" value="Unassembled WGS sequence"/>
</dbReference>
<dbReference type="SUPFAM" id="SSF57903">
    <property type="entry name" value="FYVE/PHD zinc finger"/>
    <property type="match status" value="1"/>
</dbReference>
<gene>
    <name evidence="7" type="ORF">I9W82_005377</name>
</gene>
<feature type="compositionally biased region" description="Basic and acidic residues" evidence="5">
    <location>
        <begin position="22"/>
        <end position="41"/>
    </location>
</feature>
<dbReference type="SUPFAM" id="SSF46942">
    <property type="entry name" value="Elongation factor TFIIS domain 2"/>
    <property type="match status" value="1"/>
</dbReference>
<feature type="region of interest" description="Disordered" evidence="5">
    <location>
        <begin position="377"/>
        <end position="396"/>
    </location>
</feature>
<dbReference type="InterPro" id="IPR001965">
    <property type="entry name" value="Znf_PHD"/>
</dbReference>
<dbReference type="InterPro" id="IPR019786">
    <property type="entry name" value="Zinc_finger_PHD-type_CS"/>
</dbReference>
<dbReference type="GO" id="GO:0033698">
    <property type="term" value="C:Rpd3L complex"/>
    <property type="evidence" value="ECO:0007669"/>
    <property type="project" value="TreeGrafter"/>
</dbReference>
<dbReference type="InterPro" id="IPR053051">
    <property type="entry name" value="HDAC_complex_subunit"/>
</dbReference>
<feature type="compositionally biased region" description="Polar residues" evidence="5">
    <location>
        <begin position="676"/>
        <end position="689"/>
    </location>
</feature>
<dbReference type="EMBL" id="JAEOAQ010000007">
    <property type="protein sequence ID" value="KAG5417741.1"/>
    <property type="molecule type" value="Genomic_DNA"/>
</dbReference>
<feature type="compositionally biased region" description="Acidic residues" evidence="5">
    <location>
        <begin position="58"/>
        <end position="76"/>
    </location>
</feature>
<dbReference type="GeneID" id="93654006"/>
<dbReference type="PROSITE" id="PS01359">
    <property type="entry name" value="ZF_PHD_1"/>
    <property type="match status" value="1"/>
</dbReference>
<dbReference type="Gene3D" id="1.10.472.30">
    <property type="entry name" value="Transcription elongation factor S-II, central domain"/>
    <property type="match status" value="1"/>
</dbReference>
<dbReference type="InterPro" id="IPR036575">
    <property type="entry name" value="TFIIS_cen_dom_sf"/>
</dbReference>
<feature type="region of interest" description="Disordered" evidence="5">
    <location>
        <begin position="134"/>
        <end position="187"/>
    </location>
</feature>
<feature type="region of interest" description="Disordered" evidence="5">
    <location>
        <begin position="352"/>
        <end position="372"/>
    </location>
</feature>
<dbReference type="GO" id="GO:0008270">
    <property type="term" value="F:zinc ion binding"/>
    <property type="evidence" value="ECO:0007669"/>
    <property type="project" value="UniProtKB-KW"/>
</dbReference>
<sequence length="707" mass="78342">MPRVSARSNKGTHRGYGDEFLYEEHNNDVENQHPSSDKDKNMTTGTATATKNNKSGDDPEYNDNDQVDVDEDDDAAHEEINCGPCGTTTENFDEDADPYGDMIECDKCNTWQHIKCMGLKKKSLPDNYVCDQCSGHPRPKVKKRNSSTSASAEPSAKRRKSSTSAAAQSPASGRNSKTQSPASAAVDGPSKILEALSDPTRISIAKAFYNFFKKAYPVKEGETVDDETKDSKATSLALEVEDIIDREFPVKTAKAKYTDESRRVLFVLKKHFTNDIFAGKITLDDVVKKTPQEINEDIARIEQQNKENIKNIVLVEIEQDQIVRRTHKGEIIKENENEVVDQIDESIATRKVDHRRFSHQDSTTPMKIIPSSIEHSAYNNANPRLGGDDFSSDNEHSDIQNIVSDVGSAYGSDVEENDDDDEKENSGKDDSSGKVKSSGLEEYNIETKSTSSLSDGQAGETPDEEKLGPILGKDTNKSTPGDQVIPSAKRVWSGSITFPDFAQFNADATFYSSTDYDSNSDNSLQTTKSIFTESKYIIQGKLGRDRCDAYLNAIVSTRNLYLVQISPSDVAIDKDKNQRHFDKLYHFLIKENRVGVLSGKPSFVKDSYLMPIDFRDPKLAPVLQKHKQRQHHGVEIGLFAVFVVQKNYSPVGGSGSARSNGDVHRPSYARGGPSYSDVSTSSVPQISHVQSRDDDGNDLNSILNQLQ</sequence>
<evidence type="ECO:0000256" key="3">
    <source>
        <dbReference type="ARBA" id="ARBA00022833"/>
    </source>
</evidence>
<feature type="region of interest" description="Disordered" evidence="5">
    <location>
        <begin position="651"/>
        <end position="707"/>
    </location>
</feature>
<feature type="compositionally biased region" description="Polar residues" evidence="5">
    <location>
        <begin position="173"/>
        <end position="182"/>
    </location>
</feature>
<feature type="compositionally biased region" description="Polar residues" evidence="5">
    <location>
        <begin position="446"/>
        <end position="455"/>
    </location>
</feature>
<accession>A0A8H8DBH6</accession>
<dbReference type="InterPro" id="IPR011011">
    <property type="entry name" value="Znf_FYVE_PHD"/>
</dbReference>
<dbReference type="InterPro" id="IPR019787">
    <property type="entry name" value="Znf_PHD-finger"/>
</dbReference>
<feature type="compositionally biased region" description="Low complexity" evidence="5">
    <location>
        <begin position="162"/>
        <end position="172"/>
    </location>
</feature>
<dbReference type="AlphaFoldDB" id="A0A8H8DBH6"/>